<evidence type="ECO:0000256" key="1">
    <source>
        <dbReference type="SAM" id="MobiDB-lite"/>
    </source>
</evidence>
<accession>R0KEI9</accession>
<evidence type="ECO:0000313" key="3">
    <source>
        <dbReference type="Proteomes" id="UP000016935"/>
    </source>
</evidence>
<sequence>MTKKNILAGWAKSGLFPFNPDRVLRNLAKPVPDALTLLPIHAPRDESGPHSQNTIAQTPVTPVSSEALASLLTLVKQDPHDEISIKRHRKLVQKLANAAEVSFAQQALDQYQIELLSKMNDEARTRRKTKSEILGKGKARVMSYEDIVSARVKRAEREANKSAQGKRKRGRPKRIAVETVVEEEAEATADKGTRKKLKRAAQEAEEALSLQVTVTHVAEKSAPQPYRAPVARMW</sequence>
<feature type="compositionally biased region" description="Basic residues" evidence="1">
    <location>
        <begin position="164"/>
        <end position="174"/>
    </location>
</feature>
<gene>
    <name evidence="2" type="ORF">SETTUDRAFT_109130</name>
</gene>
<protein>
    <submittedName>
        <fullName evidence="2">Uncharacterized protein</fullName>
    </submittedName>
</protein>
<dbReference type="eggNOG" id="ENOG502SHQS">
    <property type="taxonomic scope" value="Eukaryota"/>
</dbReference>
<dbReference type="EMBL" id="KB908570">
    <property type="protein sequence ID" value="EOA87739.1"/>
    <property type="molecule type" value="Genomic_DNA"/>
</dbReference>
<dbReference type="RefSeq" id="XP_008024625.1">
    <property type="nucleotide sequence ID" value="XM_008026434.1"/>
</dbReference>
<dbReference type="Proteomes" id="UP000016935">
    <property type="component" value="Unassembled WGS sequence"/>
</dbReference>
<proteinExistence type="predicted"/>
<reference evidence="2 3" key="2">
    <citation type="journal article" date="2013" name="PLoS Genet.">
        <title>Comparative genome structure, secondary metabolite, and effector coding capacity across Cochliobolus pathogens.</title>
        <authorList>
            <person name="Condon B.J."/>
            <person name="Leng Y."/>
            <person name="Wu D."/>
            <person name="Bushley K.E."/>
            <person name="Ohm R.A."/>
            <person name="Otillar R."/>
            <person name="Martin J."/>
            <person name="Schackwitz W."/>
            <person name="Grimwood J."/>
            <person name="MohdZainudin N."/>
            <person name="Xue C."/>
            <person name="Wang R."/>
            <person name="Manning V.A."/>
            <person name="Dhillon B."/>
            <person name="Tu Z.J."/>
            <person name="Steffenson B.J."/>
            <person name="Salamov A."/>
            <person name="Sun H."/>
            <person name="Lowry S."/>
            <person name="LaButti K."/>
            <person name="Han J."/>
            <person name="Copeland A."/>
            <person name="Lindquist E."/>
            <person name="Barry K."/>
            <person name="Schmutz J."/>
            <person name="Baker S.E."/>
            <person name="Ciuffetti L.M."/>
            <person name="Grigoriev I.V."/>
            <person name="Zhong S."/>
            <person name="Turgeon B.G."/>
        </authorList>
    </citation>
    <scope>NUCLEOTIDE SEQUENCE [LARGE SCALE GENOMIC DNA]</scope>
    <source>
        <strain evidence="3">28A</strain>
    </source>
</reference>
<name>R0KEI9_EXST2</name>
<evidence type="ECO:0000313" key="2">
    <source>
        <dbReference type="EMBL" id="EOA87739.1"/>
    </source>
</evidence>
<keyword evidence="3" id="KW-1185">Reference proteome</keyword>
<dbReference type="GeneID" id="19395338"/>
<feature type="region of interest" description="Disordered" evidence="1">
    <location>
        <begin position="154"/>
        <end position="174"/>
    </location>
</feature>
<dbReference type="HOGENOM" id="CLU_102426_0_0_1"/>
<organism evidence="2 3">
    <name type="scientific">Exserohilum turcicum (strain 28A)</name>
    <name type="common">Northern leaf blight fungus</name>
    <name type="synonym">Setosphaeria turcica</name>
    <dbReference type="NCBI Taxonomy" id="671987"/>
    <lineage>
        <taxon>Eukaryota</taxon>
        <taxon>Fungi</taxon>
        <taxon>Dikarya</taxon>
        <taxon>Ascomycota</taxon>
        <taxon>Pezizomycotina</taxon>
        <taxon>Dothideomycetes</taxon>
        <taxon>Pleosporomycetidae</taxon>
        <taxon>Pleosporales</taxon>
        <taxon>Pleosporineae</taxon>
        <taxon>Pleosporaceae</taxon>
        <taxon>Exserohilum</taxon>
    </lineage>
</organism>
<reference evidence="2 3" key="1">
    <citation type="journal article" date="2012" name="PLoS Pathog.">
        <title>Diverse lifestyles and strategies of plant pathogenesis encoded in the genomes of eighteen Dothideomycetes fungi.</title>
        <authorList>
            <person name="Ohm R.A."/>
            <person name="Feau N."/>
            <person name="Henrissat B."/>
            <person name="Schoch C.L."/>
            <person name="Horwitz B.A."/>
            <person name="Barry K.W."/>
            <person name="Condon B.J."/>
            <person name="Copeland A.C."/>
            <person name="Dhillon B."/>
            <person name="Glaser F."/>
            <person name="Hesse C.N."/>
            <person name="Kosti I."/>
            <person name="LaButti K."/>
            <person name="Lindquist E.A."/>
            <person name="Lucas S."/>
            <person name="Salamov A.A."/>
            <person name="Bradshaw R.E."/>
            <person name="Ciuffetti L."/>
            <person name="Hamelin R.C."/>
            <person name="Kema G.H.J."/>
            <person name="Lawrence C."/>
            <person name="Scott J.A."/>
            <person name="Spatafora J.W."/>
            <person name="Turgeon B.G."/>
            <person name="de Wit P.J.G.M."/>
            <person name="Zhong S."/>
            <person name="Goodwin S.B."/>
            <person name="Grigoriev I.V."/>
        </authorList>
    </citation>
    <scope>NUCLEOTIDE SEQUENCE [LARGE SCALE GENOMIC DNA]</scope>
    <source>
        <strain evidence="3">28A</strain>
    </source>
</reference>
<dbReference type="OrthoDB" id="4357141at2759"/>
<dbReference type="AlphaFoldDB" id="R0KEI9"/>